<evidence type="ECO:0000313" key="11">
    <source>
        <dbReference type="Proteomes" id="UP001212411"/>
    </source>
</evidence>
<feature type="compositionally biased region" description="Polar residues" evidence="9">
    <location>
        <begin position="310"/>
        <end position="321"/>
    </location>
</feature>
<feature type="compositionally biased region" description="Acidic residues" evidence="9">
    <location>
        <begin position="289"/>
        <end position="308"/>
    </location>
</feature>
<dbReference type="InterPro" id="IPR021110">
    <property type="entry name" value="DNA_rep_checkpnt_protein"/>
</dbReference>
<evidence type="ECO:0000256" key="8">
    <source>
        <dbReference type="SAM" id="Coils"/>
    </source>
</evidence>
<feature type="region of interest" description="Disordered" evidence="9">
    <location>
        <begin position="157"/>
        <end position="190"/>
    </location>
</feature>
<dbReference type="AlphaFoldDB" id="A0AAE9WE08"/>
<keyword evidence="5 7" id="KW-0539">Nucleus</keyword>
<feature type="compositionally biased region" description="Polar residues" evidence="9">
    <location>
        <begin position="340"/>
        <end position="349"/>
    </location>
</feature>
<dbReference type="RefSeq" id="XP_056037740.1">
    <property type="nucleotide sequence ID" value="XM_056181629.1"/>
</dbReference>
<evidence type="ECO:0000256" key="5">
    <source>
        <dbReference type="ARBA" id="ARBA00023242"/>
    </source>
</evidence>
<feature type="compositionally biased region" description="Polar residues" evidence="9">
    <location>
        <begin position="175"/>
        <end position="190"/>
    </location>
</feature>
<keyword evidence="11" id="KW-1185">Reference proteome</keyword>
<dbReference type="GO" id="GO:1902977">
    <property type="term" value="P:mitotic DNA replication preinitiation complex assembly"/>
    <property type="evidence" value="ECO:0007669"/>
    <property type="project" value="TreeGrafter"/>
</dbReference>
<name>A0AAE9WE08_9SCHI</name>
<comment type="function">
    <text evidence="7">Has a role in the initiation of DNA replication. Required at S-phase checkpoint.</text>
</comment>
<dbReference type="InterPro" id="IPR040203">
    <property type="entry name" value="Sld2"/>
</dbReference>
<dbReference type="KEGG" id="som:SOMG_02838"/>
<dbReference type="CDD" id="cd22289">
    <property type="entry name" value="RecQL4_SLD2_NTD"/>
    <property type="match status" value="1"/>
</dbReference>
<evidence type="ECO:0000313" key="10">
    <source>
        <dbReference type="EMBL" id="WBW73497.1"/>
    </source>
</evidence>
<dbReference type="GO" id="GO:0031261">
    <property type="term" value="C:DNA replication preinitiation complex"/>
    <property type="evidence" value="ECO:0007669"/>
    <property type="project" value="TreeGrafter"/>
</dbReference>
<evidence type="ECO:0000256" key="9">
    <source>
        <dbReference type="SAM" id="MobiDB-lite"/>
    </source>
</evidence>
<feature type="compositionally biased region" description="Acidic residues" evidence="9">
    <location>
        <begin position="235"/>
        <end position="251"/>
    </location>
</feature>
<dbReference type="PANTHER" id="PTHR28124:SF1">
    <property type="entry name" value="DNA REPLICATION REGULATOR SLD2"/>
    <property type="match status" value="1"/>
</dbReference>
<comment type="similarity">
    <text evidence="2 7">Belongs to the SLD2 family.</text>
</comment>
<dbReference type="GO" id="GO:0003697">
    <property type="term" value="F:single-stranded DNA binding"/>
    <property type="evidence" value="ECO:0007669"/>
    <property type="project" value="TreeGrafter"/>
</dbReference>
<feature type="compositionally biased region" description="Basic residues" evidence="9">
    <location>
        <begin position="351"/>
        <end position="362"/>
    </location>
</feature>
<feature type="coiled-coil region" evidence="8">
    <location>
        <begin position="3"/>
        <end position="30"/>
    </location>
</feature>
<reference evidence="10 11" key="1">
    <citation type="journal article" date="2023" name="G3 (Bethesda)">
        <title>A high-quality reference genome for the fission yeast Schizosaccharomyces osmophilus.</title>
        <authorList>
            <person name="Jia G.S."/>
            <person name="Zhang W.C."/>
            <person name="Liang Y."/>
            <person name="Liu X.H."/>
            <person name="Rhind N."/>
            <person name="Pidoux A."/>
            <person name="Brysch-Herzberg M."/>
            <person name="Du L.L."/>
        </authorList>
    </citation>
    <scope>NUCLEOTIDE SEQUENCE [LARGE SCALE GENOMIC DNA]</scope>
    <source>
        <strain evidence="10 11">CBS 15793</strain>
    </source>
</reference>
<keyword evidence="6 7" id="KW-0131">Cell cycle</keyword>
<comment type="subcellular location">
    <subcellularLocation>
        <location evidence="1 7">Nucleus</location>
    </subcellularLocation>
</comment>
<feature type="region of interest" description="Disordered" evidence="9">
    <location>
        <begin position="91"/>
        <end position="117"/>
    </location>
</feature>
<dbReference type="PANTHER" id="PTHR28124">
    <property type="entry name" value="DNA REPLICATION REGULATOR SLD2"/>
    <property type="match status" value="1"/>
</dbReference>
<gene>
    <name evidence="10" type="primary">drc1</name>
    <name evidence="10" type="ORF">SOMG_02838</name>
</gene>
<evidence type="ECO:0000256" key="1">
    <source>
        <dbReference type="ARBA" id="ARBA00004123"/>
    </source>
</evidence>
<protein>
    <recommendedName>
        <fullName evidence="3 7">DNA replication regulator SLD2</fullName>
    </recommendedName>
</protein>
<dbReference type="GeneID" id="80876318"/>
<sequence length="362" mass="41240">MSNEPLNHQLQKLKIRLKNWEHEFSHNQNRKPSKQDVKSNPSISLLYKEYYKLKQKVASGTDETTSLRKKDETLEQPEFRTPTKVRKIEKRLFEQETPTSKQLEVTPKSADKSLLGPTPQLSRRVINIFEDISPNPSPSGKTPQTAETSVMSIAETSMQSMTPTTPSKRIRPSVDLSSPSSAIFDTPTTYRTEVPSSPNFLRVSSRCRKSLSEMIQELKDIEDDYGNDEERILAEVEENESSSSSDPEENPAQDSTRPFKRRVKRQNRLVKLPPSVSAEKSHLDRMPEIDEEEEATANAPDQEEEEEGNVASSTERPSSKNAKSEESKRRLKNGLLLGKQVSQNYSSYKLNRGKGKNFRSRR</sequence>
<keyword evidence="8" id="KW-0175">Coiled coil</keyword>
<dbReference type="GO" id="GO:0000727">
    <property type="term" value="P:double-strand break repair via break-induced replication"/>
    <property type="evidence" value="ECO:0007669"/>
    <property type="project" value="TreeGrafter"/>
</dbReference>
<dbReference type="Pfam" id="PF11719">
    <property type="entry name" value="Drc1-Sld2"/>
    <property type="match status" value="1"/>
</dbReference>
<evidence type="ECO:0000256" key="6">
    <source>
        <dbReference type="ARBA" id="ARBA00023306"/>
    </source>
</evidence>
<feature type="compositionally biased region" description="Basic and acidic residues" evidence="9">
    <location>
        <begin position="279"/>
        <end position="288"/>
    </location>
</feature>
<feature type="compositionally biased region" description="Basic residues" evidence="9">
    <location>
        <begin position="258"/>
        <end position="268"/>
    </location>
</feature>
<keyword evidence="4 7" id="KW-0235">DNA replication</keyword>
<dbReference type="GO" id="GO:0006270">
    <property type="term" value="P:DNA replication initiation"/>
    <property type="evidence" value="ECO:0007669"/>
    <property type="project" value="UniProtKB-UniRule"/>
</dbReference>
<proteinExistence type="inferred from homology"/>
<evidence type="ECO:0000256" key="3">
    <source>
        <dbReference type="ARBA" id="ARBA00018363"/>
    </source>
</evidence>
<dbReference type="Proteomes" id="UP001212411">
    <property type="component" value="Chromosome 2"/>
</dbReference>
<dbReference type="Gene3D" id="1.10.10.1460">
    <property type="match status" value="1"/>
</dbReference>
<organism evidence="10 11">
    <name type="scientific">Schizosaccharomyces osmophilus</name>
    <dbReference type="NCBI Taxonomy" id="2545709"/>
    <lineage>
        <taxon>Eukaryota</taxon>
        <taxon>Fungi</taxon>
        <taxon>Dikarya</taxon>
        <taxon>Ascomycota</taxon>
        <taxon>Taphrinomycotina</taxon>
        <taxon>Schizosaccharomycetes</taxon>
        <taxon>Schizosaccharomycetales</taxon>
        <taxon>Schizosaccharomycetaceae</taxon>
        <taxon>Schizosaccharomyces</taxon>
    </lineage>
</organism>
<feature type="compositionally biased region" description="Low complexity" evidence="9">
    <location>
        <begin position="157"/>
        <end position="167"/>
    </location>
</feature>
<feature type="region of interest" description="Disordered" evidence="9">
    <location>
        <begin position="57"/>
        <end position="77"/>
    </location>
</feature>
<dbReference type="FunFam" id="1.10.10.1460:FF:000001">
    <property type="entry name" value="DNA replication regulator Sld2"/>
    <property type="match status" value="1"/>
</dbReference>
<evidence type="ECO:0000256" key="2">
    <source>
        <dbReference type="ARBA" id="ARBA00007276"/>
    </source>
</evidence>
<accession>A0AAE9WE08</accession>
<dbReference type="EMBL" id="CP115612">
    <property type="protein sequence ID" value="WBW73497.1"/>
    <property type="molecule type" value="Genomic_DNA"/>
</dbReference>
<evidence type="ECO:0000256" key="4">
    <source>
        <dbReference type="ARBA" id="ARBA00022705"/>
    </source>
</evidence>
<evidence type="ECO:0000256" key="7">
    <source>
        <dbReference type="RuleBase" id="RU367067"/>
    </source>
</evidence>
<dbReference type="GO" id="GO:0003688">
    <property type="term" value="F:DNA replication origin binding"/>
    <property type="evidence" value="ECO:0007669"/>
    <property type="project" value="TreeGrafter"/>
</dbReference>
<feature type="region of interest" description="Disordered" evidence="9">
    <location>
        <begin position="220"/>
        <end position="362"/>
    </location>
</feature>